<protein>
    <submittedName>
        <fullName evidence="2">FkbM family methyltransferase</fullName>
    </submittedName>
</protein>
<reference evidence="2 3" key="1">
    <citation type="submission" date="2018-01" db="EMBL/GenBank/DDBJ databases">
        <title>Halomonas endophytica sp. nov., isolated from storage liquid in the stems of Populus euphratica.</title>
        <authorList>
            <person name="Chen C."/>
        </authorList>
    </citation>
    <scope>NUCLEOTIDE SEQUENCE [LARGE SCALE GENOMIC DNA]</scope>
    <source>
        <strain evidence="2 3">BZ-SZ-XJ27</strain>
    </source>
</reference>
<evidence type="ECO:0000313" key="3">
    <source>
        <dbReference type="Proteomes" id="UP000235547"/>
    </source>
</evidence>
<gene>
    <name evidence="2" type="ORF">C1H70_16980</name>
</gene>
<proteinExistence type="predicted"/>
<dbReference type="OrthoDB" id="4104638at2"/>
<dbReference type="NCBIfam" id="TIGR01444">
    <property type="entry name" value="fkbM_fam"/>
    <property type="match status" value="1"/>
</dbReference>
<dbReference type="EMBL" id="PNRG01000033">
    <property type="protein sequence ID" value="PMR78440.1"/>
    <property type="molecule type" value="Genomic_DNA"/>
</dbReference>
<dbReference type="InterPro" id="IPR052514">
    <property type="entry name" value="SAM-dependent_MTase"/>
</dbReference>
<dbReference type="SUPFAM" id="SSF53335">
    <property type="entry name" value="S-adenosyl-L-methionine-dependent methyltransferases"/>
    <property type="match status" value="1"/>
</dbReference>
<comment type="caution">
    <text evidence="2">The sequence shown here is derived from an EMBL/GenBank/DDBJ whole genome shotgun (WGS) entry which is preliminary data.</text>
</comment>
<dbReference type="Gene3D" id="3.40.50.150">
    <property type="entry name" value="Vaccinia Virus protein VP39"/>
    <property type="match status" value="1"/>
</dbReference>
<dbReference type="PANTHER" id="PTHR34203:SF15">
    <property type="entry name" value="SLL1173 PROTEIN"/>
    <property type="match status" value="1"/>
</dbReference>
<dbReference type="InterPro" id="IPR029063">
    <property type="entry name" value="SAM-dependent_MTases_sf"/>
</dbReference>
<dbReference type="Pfam" id="PF05050">
    <property type="entry name" value="Methyltransf_21"/>
    <property type="match status" value="1"/>
</dbReference>
<keyword evidence="2" id="KW-0489">Methyltransferase</keyword>
<keyword evidence="2" id="KW-0808">Transferase</keyword>
<dbReference type="Proteomes" id="UP000235547">
    <property type="component" value="Unassembled WGS sequence"/>
</dbReference>
<evidence type="ECO:0000313" key="2">
    <source>
        <dbReference type="EMBL" id="PMR78440.1"/>
    </source>
</evidence>
<dbReference type="InterPro" id="IPR006342">
    <property type="entry name" value="FkbM_mtfrase"/>
</dbReference>
<organism evidence="2 3">
    <name type="scientific">Halomonas urumqiensis</name>
    <dbReference type="NCBI Taxonomy" id="1684789"/>
    <lineage>
        <taxon>Bacteria</taxon>
        <taxon>Pseudomonadati</taxon>
        <taxon>Pseudomonadota</taxon>
        <taxon>Gammaproteobacteria</taxon>
        <taxon>Oceanospirillales</taxon>
        <taxon>Halomonadaceae</taxon>
        <taxon>Halomonas</taxon>
    </lineage>
</organism>
<feature type="domain" description="Methyltransferase FkbM" evidence="1">
    <location>
        <begin position="46"/>
        <end position="179"/>
    </location>
</feature>
<name>A0A2N7UDE5_9GAMM</name>
<keyword evidence="3" id="KW-1185">Reference proteome</keyword>
<evidence type="ECO:0000259" key="1">
    <source>
        <dbReference type="Pfam" id="PF05050"/>
    </source>
</evidence>
<accession>A0A2N7UDE5</accession>
<dbReference type="PANTHER" id="PTHR34203">
    <property type="entry name" value="METHYLTRANSFERASE, FKBM FAMILY PROTEIN"/>
    <property type="match status" value="1"/>
</dbReference>
<sequence>MTRMRDTLRRQAGIVRSLLIYWRPGRQRGLRGLYAPFISPGDLVFDVGAHVGDRTAAFQGLGARVVALEPQPALLRCLTRLVGGRAGVTLLPCAAGATQGEAELAISDDNPTVSTLADHWRTTIGEHNPGFRDVHWQRRLRVPVTTLDALIAEHGIPRFCKIDVEGYEADVLAGLSQPIQGLSVEFVAGALGIATRCVTRLEQLGDYRFNAIEGEKRRFMWPAWKTARQTHEWLEAGADALPSGDLYARLVHSDELTSPPNDQGRQS</sequence>
<dbReference type="RefSeq" id="WP_102589501.1">
    <property type="nucleotide sequence ID" value="NZ_BNAE01000001.1"/>
</dbReference>
<dbReference type="GO" id="GO:0032259">
    <property type="term" value="P:methylation"/>
    <property type="evidence" value="ECO:0007669"/>
    <property type="project" value="UniProtKB-KW"/>
</dbReference>
<dbReference type="AlphaFoldDB" id="A0A2N7UDE5"/>
<dbReference type="GO" id="GO:0008168">
    <property type="term" value="F:methyltransferase activity"/>
    <property type="evidence" value="ECO:0007669"/>
    <property type="project" value="UniProtKB-KW"/>
</dbReference>